<evidence type="ECO:0000256" key="1">
    <source>
        <dbReference type="ARBA" id="ARBA00004442"/>
    </source>
</evidence>
<dbReference type="InterPro" id="IPR022271">
    <property type="entry name" value="Lipocalin_ApoD"/>
</dbReference>
<dbReference type="GO" id="GO:0008289">
    <property type="term" value="F:lipid binding"/>
    <property type="evidence" value="ECO:0007669"/>
    <property type="project" value="UniProtKB-KW"/>
</dbReference>
<evidence type="ECO:0000313" key="15">
    <source>
        <dbReference type="EMBL" id="AXX86998.1"/>
    </source>
</evidence>
<dbReference type="Proteomes" id="UP000224740">
    <property type="component" value="Unassembled WGS sequence"/>
</dbReference>
<comment type="subunit">
    <text evidence="4">Homodimer.</text>
</comment>
<evidence type="ECO:0000256" key="12">
    <source>
        <dbReference type="ARBA" id="ARBA00071217"/>
    </source>
</evidence>
<evidence type="ECO:0000256" key="3">
    <source>
        <dbReference type="ARBA" id="ARBA00006889"/>
    </source>
</evidence>
<dbReference type="Gene3D" id="2.40.128.20">
    <property type="match status" value="1"/>
</dbReference>
<dbReference type="AlphaFoldDB" id="A0A347TK70"/>
<gene>
    <name evidence="15" type="ORF">AMRN_1257</name>
    <name evidence="16" type="ORF">CPH92_13005</name>
</gene>
<evidence type="ECO:0000256" key="2">
    <source>
        <dbReference type="ARBA" id="ARBA00004635"/>
    </source>
</evidence>
<dbReference type="InterPro" id="IPR012674">
    <property type="entry name" value="Calycin"/>
</dbReference>
<dbReference type="InterPro" id="IPR047202">
    <property type="entry name" value="Lipocalin_Blc-like_dom"/>
</dbReference>
<dbReference type="EMBL" id="NXAO01000067">
    <property type="protein sequence ID" value="PHO14241.1"/>
    <property type="molecule type" value="Genomic_DNA"/>
</dbReference>
<dbReference type="PANTHER" id="PTHR10612">
    <property type="entry name" value="APOLIPOPROTEIN D"/>
    <property type="match status" value="1"/>
</dbReference>
<comment type="subcellular location">
    <subcellularLocation>
        <location evidence="1">Cell outer membrane</location>
    </subcellularLocation>
    <subcellularLocation>
        <location evidence="2">Membrane</location>
        <topology evidence="2">Lipid-anchor</topology>
    </subcellularLocation>
</comment>
<keyword evidence="5" id="KW-0732">Signal</keyword>
<name>A0A347TK70_9BACT</name>
<evidence type="ECO:0000313" key="17">
    <source>
        <dbReference type="Proteomes" id="UP000224740"/>
    </source>
</evidence>
<dbReference type="Pfam" id="PF08212">
    <property type="entry name" value="Lipocalin_2"/>
    <property type="match status" value="1"/>
</dbReference>
<evidence type="ECO:0000256" key="10">
    <source>
        <dbReference type="ARBA" id="ARBA00023288"/>
    </source>
</evidence>
<dbReference type="GO" id="GO:0009279">
    <property type="term" value="C:cell outer membrane"/>
    <property type="evidence" value="ECO:0007669"/>
    <property type="project" value="UniProtKB-SubCell"/>
</dbReference>
<evidence type="ECO:0000313" key="18">
    <source>
        <dbReference type="Proteomes" id="UP000264693"/>
    </source>
</evidence>
<evidence type="ECO:0000313" key="16">
    <source>
        <dbReference type="EMBL" id="PHO14241.1"/>
    </source>
</evidence>
<dbReference type="PRINTS" id="PR01171">
    <property type="entry name" value="BCTLIPOCALIN"/>
</dbReference>
<comment type="similarity">
    <text evidence="3 13">Belongs to the calycin superfamily. Lipocalin family.</text>
</comment>
<evidence type="ECO:0000256" key="4">
    <source>
        <dbReference type="ARBA" id="ARBA00011738"/>
    </source>
</evidence>
<evidence type="ECO:0000256" key="5">
    <source>
        <dbReference type="ARBA" id="ARBA00022729"/>
    </source>
</evidence>
<sequence length="170" mass="19767">MIRNILFIIVVFIFTGCFTKHPDLKTVNSVNLNKYLGTWYEIARYEHFFEKGCKNVTANYSLNDDNTLKVVNKCTKIDTNKKSSATGIAYATNESNSKLKVSFFRPFYGDYWILMLDDSYKYAVVGTPSREYLWILSRTSKLDKNTLNRILEKLPKLGFATNKLIWTIQE</sequence>
<reference evidence="16" key="2">
    <citation type="submission" date="2017-09" db="EMBL/GenBank/DDBJ databases">
        <authorList>
            <person name="Perez-Cataluna A."/>
            <person name="Figueras M.J."/>
            <person name="Salas-Masso N."/>
        </authorList>
    </citation>
    <scope>NUCLEOTIDE SEQUENCE</scope>
    <source>
        <strain evidence="16">CECT 7727</strain>
    </source>
</reference>
<dbReference type="EMBL" id="CP032101">
    <property type="protein sequence ID" value="AXX86998.1"/>
    <property type="molecule type" value="Genomic_DNA"/>
</dbReference>
<keyword evidence="17" id="KW-1185">Reference proteome</keyword>
<dbReference type="FunFam" id="2.40.128.20:FF:000002">
    <property type="entry name" value="Outer membrane lipoprotein Blc"/>
    <property type="match status" value="1"/>
</dbReference>
<dbReference type="InterPro" id="IPR022272">
    <property type="entry name" value="Lipocalin_CS"/>
</dbReference>
<dbReference type="GO" id="GO:0006950">
    <property type="term" value="P:response to stress"/>
    <property type="evidence" value="ECO:0007669"/>
    <property type="project" value="UniProtKB-ARBA"/>
</dbReference>
<evidence type="ECO:0000256" key="13">
    <source>
        <dbReference type="PIRNR" id="PIRNR036893"/>
    </source>
</evidence>
<evidence type="ECO:0000256" key="9">
    <source>
        <dbReference type="ARBA" id="ARBA00023237"/>
    </source>
</evidence>
<evidence type="ECO:0000256" key="6">
    <source>
        <dbReference type="ARBA" id="ARBA00023121"/>
    </source>
</evidence>
<evidence type="ECO:0000256" key="8">
    <source>
        <dbReference type="ARBA" id="ARBA00023139"/>
    </source>
</evidence>
<proteinExistence type="inferred from homology"/>
<dbReference type="RefSeq" id="WP_099312477.1">
    <property type="nucleotide sequence ID" value="NZ_CP032101.1"/>
</dbReference>
<dbReference type="PIRSF" id="PIRSF036893">
    <property type="entry name" value="Lipocalin_ApoD"/>
    <property type="match status" value="1"/>
</dbReference>
<dbReference type="PROSITE" id="PS51257">
    <property type="entry name" value="PROKAR_LIPOPROTEIN"/>
    <property type="match status" value="1"/>
</dbReference>
<dbReference type="PROSITE" id="PS00213">
    <property type="entry name" value="LIPOCALIN"/>
    <property type="match status" value="1"/>
</dbReference>
<feature type="domain" description="Lipocalin/cytosolic fatty-acid binding" evidence="14">
    <location>
        <begin position="30"/>
        <end position="168"/>
    </location>
</feature>
<dbReference type="InterPro" id="IPR002446">
    <property type="entry name" value="Lipocalin_bac"/>
</dbReference>
<evidence type="ECO:0000259" key="14">
    <source>
        <dbReference type="Pfam" id="PF08212"/>
    </source>
</evidence>
<dbReference type="CDD" id="cd19438">
    <property type="entry name" value="lipocalin_Blc-like"/>
    <property type="match status" value="1"/>
</dbReference>
<reference evidence="17" key="1">
    <citation type="submission" date="2017-09" db="EMBL/GenBank/DDBJ databases">
        <title>Arcobacter canalis sp. nov., a new species isolated from a water canal contaminated with urban sewage.</title>
        <authorList>
            <person name="Perez-Cataluna A."/>
            <person name="Salas-Masso N."/>
            <person name="Figueras M.J."/>
        </authorList>
    </citation>
    <scope>NUCLEOTIDE SEQUENCE [LARGE SCALE GENOMIC DNA]</scope>
    <source>
        <strain evidence="17">CECT 7727</strain>
    </source>
</reference>
<keyword evidence="8" id="KW-0564">Palmitate</keyword>
<keyword evidence="7" id="KW-0472">Membrane</keyword>
<keyword evidence="10" id="KW-0449">Lipoprotein</keyword>
<dbReference type="PANTHER" id="PTHR10612:SF34">
    <property type="entry name" value="APOLIPOPROTEIN D"/>
    <property type="match status" value="1"/>
</dbReference>
<comment type="function">
    <text evidence="11">Involved in the storage or transport of lipids necessary for membrane maintenance under stressful conditions. Displays a binding preference for lysophospholipids.</text>
</comment>
<evidence type="ECO:0000256" key="11">
    <source>
        <dbReference type="ARBA" id="ARBA00057024"/>
    </source>
</evidence>
<dbReference type="InterPro" id="IPR000566">
    <property type="entry name" value="Lipocln_cytosolic_FA-bd_dom"/>
</dbReference>
<accession>A0A347TK70</accession>
<dbReference type="KEGG" id="amar:AMRN_1257"/>
<keyword evidence="6" id="KW-0446">Lipid-binding</keyword>
<dbReference type="Proteomes" id="UP000264693">
    <property type="component" value="Chromosome"/>
</dbReference>
<organism evidence="15 18">
    <name type="scientific">Malaciobacter marinus</name>
    <dbReference type="NCBI Taxonomy" id="505249"/>
    <lineage>
        <taxon>Bacteria</taxon>
        <taxon>Pseudomonadati</taxon>
        <taxon>Campylobacterota</taxon>
        <taxon>Epsilonproteobacteria</taxon>
        <taxon>Campylobacterales</taxon>
        <taxon>Arcobacteraceae</taxon>
        <taxon>Malaciobacter</taxon>
    </lineage>
</organism>
<reference evidence="15 18" key="3">
    <citation type="submission" date="2018-08" db="EMBL/GenBank/DDBJ databases">
        <title>Complete genome of the Arcobacter marinus type strain JCM 15502.</title>
        <authorList>
            <person name="Miller W.G."/>
            <person name="Yee E."/>
            <person name="Huynh S."/>
            <person name="Parker C.T."/>
        </authorList>
    </citation>
    <scope>NUCLEOTIDE SEQUENCE [LARGE SCALE GENOMIC DNA]</scope>
    <source>
        <strain evidence="15 18">JCM 15502</strain>
    </source>
</reference>
<evidence type="ECO:0000256" key="7">
    <source>
        <dbReference type="ARBA" id="ARBA00023136"/>
    </source>
</evidence>
<keyword evidence="9" id="KW-0998">Cell outer membrane</keyword>
<dbReference type="SUPFAM" id="SSF50814">
    <property type="entry name" value="Lipocalins"/>
    <property type="match status" value="1"/>
</dbReference>
<protein>
    <recommendedName>
        <fullName evidence="12">Outer membrane lipoprotein Blc</fullName>
    </recommendedName>
</protein>